<feature type="compositionally biased region" description="Polar residues" evidence="6">
    <location>
        <begin position="21"/>
        <end position="34"/>
    </location>
</feature>
<evidence type="ECO:0000256" key="3">
    <source>
        <dbReference type="ARBA" id="ARBA00022705"/>
    </source>
</evidence>
<dbReference type="InterPro" id="IPR012340">
    <property type="entry name" value="NA-bd_OB-fold"/>
</dbReference>
<evidence type="ECO:0000256" key="4">
    <source>
        <dbReference type="ARBA" id="ARBA00023125"/>
    </source>
</evidence>
<dbReference type="CDD" id="cd04478">
    <property type="entry name" value="RPA2_DBD_D"/>
    <property type="match status" value="1"/>
</dbReference>
<dbReference type="Gene3D" id="1.10.10.10">
    <property type="entry name" value="Winged helix-like DNA-binding domain superfamily/Winged helix DNA-binding domain"/>
    <property type="match status" value="1"/>
</dbReference>
<organism evidence="8 9">
    <name type="scientific">Aspergillus versicolor CBS 583.65</name>
    <dbReference type="NCBI Taxonomy" id="1036611"/>
    <lineage>
        <taxon>Eukaryota</taxon>
        <taxon>Fungi</taxon>
        <taxon>Dikarya</taxon>
        <taxon>Ascomycota</taxon>
        <taxon>Pezizomycotina</taxon>
        <taxon>Eurotiomycetes</taxon>
        <taxon>Eurotiomycetidae</taxon>
        <taxon>Eurotiales</taxon>
        <taxon>Aspergillaceae</taxon>
        <taxon>Aspergillus</taxon>
        <taxon>Aspergillus subgen. Nidulantes</taxon>
    </lineage>
</organism>
<name>A0A1L9P572_ASPVE</name>
<feature type="region of interest" description="Disordered" evidence="6">
    <location>
        <begin position="12"/>
        <end position="34"/>
    </location>
</feature>
<reference evidence="9" key="1">
    <citation type="journal article" date="2017" name="Genome Biol.">
        <title>Comparative genomics reveals high biological diversity and specific adaptations in the industrially and medically important fungal genus Aspergillus.</title>
        <authorList>
            <person name="de Vries R.P."/>
            <person name="Riley R."/>
            <person name="Wiebenga A."/>
            <person name="Aguilar-Osorio G."/>
            <person name="Amillis S."/>
            <person name="Uchima C.A."/>
            <person name="Anderluh G."/>
            <person name="Asadollahi M."/>
            <person name="Askin M."/>
            <person name="Barry K."/>
            <person name="Battaglia E."/>
            <person name="Bayram O."/>
            <person name="Benocci T."/>
            <person name="Braus-Stromeyer S.A."/>
            <person name="Caldana C."/>
            <person name="Canovas D."/>
            <person name="Cerqueira G.C."/>
            <person name="Chen F."/>
            <person name="Chen W."/>
            <person name="Choi C."/>
            <person name="Clum A."/>
            <person name="Dos Santos R.A."/>
            <person name="Damasio A.R."/>
            <person name="Diallinas G."/>
            <person name="Emri T."/>
            <person name="Fekete E."/>
            <person name="Flipphi M."/>
            <person name="Freyberg S."/>
            <person name="Gallo A."/>
            <person name="Gournas C."/>
            <person name="Habgood R."/>
            <person name="Hainaut M."/>
            <person name="Harispe M.L."/>
            <person name="Henrissat B."/>
            <person name="Hilden K.S."/>
            <person name="Hope R."/>
            <person name="Hossain A."/>
            <person name="Karabika E."/>
            <person name="Karaffa L."/>
            <person name="Karanyi Z."/>
            <person name="Krasevec N."/>
            <person name="Kuo A."/>
            <person name="Kusch H."/>
            <person name="LaButti K."/>
            <person name="Lagendijk E.L."/>
            <person name="Lapidus A."/>
            <person name="Levasseur A."/>
            <person name="Lindquist E."/>
            <person name="Lipzen A."/>
            <person name="Logrieco A.F."/>
            <person name="MacCabe A."/>
            <person name="Maekelae M.R."/>
            <person name="Malavazi I."/>
            <person name="Melin P."/>
            <person name="Meyer V."/>
            <person name="Mielnichuk N."/>
            <person name="Miskei M."/>
            <person name="Molnar A.P."/>
            <person name="Mule G."/>
            <person name="Ngan C.Y."/>
            <person name="Orejas M."/>
            <person name="Orosz E."/>
            <person name="Ouedraogo J.P."/>
            <person name="Overkamp K.M."/>
            <person name="Park H.-S."/>
            <person name="Perrone G."/>
            <person name="Piumi F."/>
            <person name="Punt P.J."/>
            <person name="Ram A.F."/>
            <person name="Ramon A."/>
            <person name="Rauscher S."/>
            <person name="Record E."/>
            <person name="Riano-Pachon D.M."/>
            <person name="Robert V."/>
            <person name="Roehrig J."/>
            <person name="Ruller R."/>
            <person name="Salamov A."/>
            <person name="Salih N.S."/>
            <person name="Samson R.A."/>
            <person name="Sandor E."/>
            <person name="Sanguinetti M."/>
            <person name="Schuetze T."/>
            <person name="Sepcic K."/>
            <person name="Shelest E."/>
            <person name="Sherlock G."/>
            <person name="Sophianopoulou V."/>
            <person name="Squina F.M."/>
            <person name="Sun H."/>
            <person name="Susca A."/>
            <person name="Todd R.B."/>
            <person name="Tsang A."/>
            <person name="Unkles S.E."/>
            <person name="van de Wiele N."/>
            <person name="van Rossen-Uffink D."/>
            <person name="Oliveira J.V."/>
            <person name="Vesth T.C."/>
            <person name="Visser J."/>
            <person name="Yu J.-H."/>
            <person name="Zhou M."/>
            <person name="Andersen M.R."/>
            <person name="Archer D.B."/>
            <person name="Baker S.E."/>
            <person name="Benoit I."/>
            <person name="Brakhage A.A."/>
            <person name="Braus G.H."/>
            <person name="Fischer R."/>
            <person name="Frisvad J.C."/>
            <person name="Goldman G.H."/>
            <person name="Houbraken J."/>
            <person name="Oakley B."/>
            <person name="Pocsi I."/>
            <person name="Scazzocchio C."/>
            <person name="Seiboth B."/>
            <person name="vanKuyk P.A."/>
            <person name="Wortman J."/>
            <person name="Dyer P.S."/>
            <person name="Grigoriev I.V."/>
        </authorList>
    </citation>
    <scope>NUCLEOTIDE SEQUENCE [LARGE SCALE GENOMIC DNA]</scope>
    <source>
        <strain evidence="9">CBS 583.65</strain>
    </source>
</reference>
<evidence type="ECO:0000256" key="2">
    <source>
        <dbReference type="ARBA" id="ARBA00007815"/>
    </source>
</evidence>
<comment type="subcellular location">
    <subcellularLocation>
        <location evidence="1">Nucleus</location>
    </subcellularLocation>
</comment>
<dbReference type="VEuPathDB" id="FungiDB:ASPVEDRAFT_36058"/>
<dbReference type="InterPro" id="IPR036390">
    <property type="entry name" value="WH_DNA-bd_sf"/>
</dbReference>
<dbReference type="InterPro" id="IPR040260">
    <property type="entry name" value="RFA2-like"/>
</dbReference>
<dbReference type="Gene3D" id="2.40.50.140">
    <property type="entry name" value="Nucleic acid-binding proteins"/>
    <property type="match status" value="1"/>
</dbReference>
<proteinExistence type="inferred from homology"/>
<dbReference type="GO" id="GO:0003697">
    <property type="term" value="F:single-stranded DNA binding"/>
    <property type="evidence" value="ECO:0007669"/>
    <property type="project" value="TreeGrafter"/>
</dbReference>
<dbReference type="GO" id="GO:0006260">
    <property type="term" value="P:DNA replication"/>
    <property type="evidence" value="ECO:0007669"/>
    <property type="project" value="UniProtKB-KW"/>
</dbReference>
<sequence>MDYGYGGASFGGGGGGFVPGETTSPSGGRSEANNTTLRPVTIKQILDATQPFPEANYTIDGQDVSSIVFVGQVRNISTQATNVTYKLDDGTGEIEAKQWVTPSEDMDTTDDLGKEGKDRNGVDVNGYAKVFARLKSLMGDRKVLNAHCVRPLTDINELHFHFLESAAVHLFHTRGPPPSAGGAGGTGAGAGAGGDAAMGGLDGTGGALPAMTPVAKRVFNLLKTEPQTNEGLHAQLIAAKLSLPPSDVVGAAHELINAGLIFSTIDDDTYSVW</sequence>
<evidence type="ECO:0000256" key="1">
    <source>
        <dbReference type="ARBA" id="ARBA00004123"/>
    </source>
</evidence>
<keyword evidence="5" id="KW-0539">Nucleus</keyword>
<dbReference type="EMBL" id="KV878125">
    <property type="protein sequence ID" value="OJI96660.1"/>
    <property type="molecule type" value="Genomic_DNA"/>
</dbReference>
<keyword evidence="3" id="KW-0235">DNA replication</keyword>
<dbReference type="SUPFAM" id="SSF46785">
    <property type="entry name" value="Winged helix' DNA-binding domain"/>
    <property type="match status" value="1"/>
</dbReference>
<dbReference type="GO" id="GO:0000781">
    <property type="term" value="C:chromosome, telomeric region"/>
    <property type="evidence" value="ECO:0007669"/>
    <property type="project" value="TreeGrafter"/>
</dbReference>
<evidence type="ECO:0000313" key="8">
    <source>
        <dbReference type="EMBL" id="OJI96660.1"/>
    </source>
</evidence>
<dbReference type="PIRSF" id="PIRSF036949">
    <property type="entry name" value="RPA32"/>
    <property type="match status" value="1"/>
</dbReference>
<protein>
    <recommendedName>
        <fullName evidence="7">Replication protein A C-terminal domain-containing protein</fullName>
    </recommendedName>
</protein>
<dbReference type="Proteomes" id="UP000184073">
    <property type="component" value="Unassembled WGS sequence"/>
</dbReference>
<comment type="similarity">
    <text evidence="2">Belongs to the replication factor A protein 2 family.</text>
</comment>
<dbReference type="FunFam" id="2.40.50.140:FF:000308">
    <property type="entry name" value="Possible replication factor-a protein"/>
    <property type="match status" value="1"/>
</dbReference>
<dbReference type="RefSeq" id="XP_040662423.1">
    <property type="nucleotide sequence ID" value="XM_040811121.1"/>
</dbReference>
<dbReference type="GO" id="GO:0005662">
    <property type="term" value="C:DNA replication factor A complex"/>
    <property type="evidence" value="ECO:0007669"/>
    <property type="project" value="TreeGrafter"/>
</dbReference>
<evidence type="ECO:0000256" key="6">
    <source>
        <dbReference type="SAM" id="MobiDB-lite"/>
    </source>
</evidence>
<dbReference type="PANTHER" id="PTHR13989">
    <property type="entry name" value="REPLICATION PROTEIN A-RELATED"/>
    <property type="match status" value="1"/>
</dbReference>
<gene>
    <name evidence="8" type="ORF">ASPVEDRAFT_36058</name>
</gene>
<dbReference type="InterPro" id="IPR036388">
    <property type="entry name" value="WH-like_DNA-bd_sf"/>
</dbReference>
<dbReference type="InterPro" id="IPR014892">
    <property type="entry name" value="RPA_C"/>
</dbReference>
<dbReference type="GO" id="GO:0000724">
    <property type="term" value="P:double-strand break repair via homologous recombination"/>
    <property type="evidence" value="ECO:0007669"/>
    <property type="project" value="TreeGrafter"/>
</dbReference>
<evidence type="ECO:0000256" key="5">
    <source>
        <dbReference type="ARBA" id="ARBA00023242"/>
    </source>
</evidence>
<keyword evidence="4" id="KW-0238">DNA-binding</keyword>
<dbReference type="GO" id="GO:0006289">
    <property type="term" value="P:nucleotide-excision repair"/>
    <property type="evidence" value="ECO:0007669"/>
    <property type="project" value="TreeGrafter"/>
</dbReference>
<dbReference type="Pfam" id="PF08784">
    <property type="entry name" value="RPA_C"/>
    <property type="match status" value="1"/>
</dbReference>
<keyword evidence="9" id="KW-1185">Reference proteome</keyword>
<dbReference type="GeneID" id="63726632"/>
<dbReference type="STRING" id="1036611.A0A1L9P572"/>
<feature type="domain" description="Replication protein A C-terminal" evidence="7">
    <location>
        <begin position="169"/>
        <end position="268"/>
    </location>
</feature>
<dbReference type="OrthoDB" id="25571at2759"/>
<dbReference type="FunFam" id="1.10.10.10:FF:000168">
    <property type="entry name" value="Replication protein A 32 kDa subunit"/>
    <property type="match status" value="1"/>
</dbReference>
<dbReference type="InterPro" id="IPR014646">
    <property type="entry name" value="Rfa2/RPA32"/>
</dbReference>
<dbReference type="PANTHER" id="PTHR13989:SF16">
    <property type="entry name" value="REPLICATION PROTEIN A2"/>
    <property type="match status" value="1"/>
</dbReference>
<dbReference type="GO" id="GO:0035861">
    <property type="term" value="C:site of double-strand break"/>
    <property type="evidence" value="ECO:0007669"/>
    <property type="project" value="TreeGrafter"/>
</dbReference>
<evidence type="ECO:0000259" key="7">
    <source>
        <dbReference type="Pfam" id="PF08784"/>
    </source>
</evidence>
<dbReference type="AlphaFoldDB" id="A0A1L9P572"/>
<accession>A0A1L9P572</accession>
<dbReference type="SUPFAM" id="SSF50249">
    <property type="entry name" value="Nucleic acid-binding proteins"/>
    <property type="match status" value="1"/>
</dbReference>
<evidence type="ECO:0000313" key="9">
    <source>
        <dbReference type="Proteomes" id="UP000184073"/>
    </source>
</evidence>